<evidence type="ECO:0000313" key="3">
    <source>
        <dbReference type="EMBL" id="KAK1381035.1"/>
    </source>
</evidence>
<reference evidence="3" key="1">
    <citation type="submission" date="2023-02" db="EMBL/GenBank/DDBJ databases">
        <title>Genome of toxic invasive species Heracleum sosnowskyi carries increased number of genes despite the absence of recent whole-genome duplications.</title>
        <authorList>
            <person name="Schelkunov M."/>
            <person name="Shtratnikova V."/>
            <person name="Makarenko M."/>
            <person name="Klepikova A."/>
            <person name="Omelchenko D."/>
            <person name="Novikova G."/>
            <person name="Obukhova E."/>
            <person name="Bogdanov V."/>
            <person name="Penin A."/>
            <person name="Logacheva M."/>
        </authorList>
    </citation>
    <scope>NUCLEOTIDE SEQUENCE</scope>
    <source>
        <strain evidence="3">Hsosn_3</strain>
        <tissue evidence="3">Leaf</tissue>
    </source>
</reference>
<comment type="caution">
    <text evidence="3">The sequence shown here is derived from an EMBL/GenBank/DDBJ whole genome shotgun (WGS) entry which is preliminary data.</text>
</comment>
<reference evidence="3" key="2">
    <citation type="submission" date="2023-05" db="EMBL/GenBank/DDBJ databases">
        <authorList>
            <person name="Schelkunov M.I."/>
        </authorList>
    </citation>
    <scope>NUCLEOTIDE SEQUENCE</scope>
    <source>
        <strain evidence="3">Hsosn_3</strain>
        <tissue evidence="3">Leaf</tissue>
    </source>
</reference>
<evidence type="ECO:0000256" key="1">
    <source>
        <dbReference type="ARBA" id="ARBA00023303"/>
    </source>
</evidence>
<organism evidence="3 4">
    <name type="scientific">Heracleum sosnowskyi</name>
    <dbReference type="NCBI Taxonomy" id="360622"/>
    <lineage>
        <taxon>Eukaryota</taxon>
        <taxon>Viridiplantae</taxon>
        <taxon>Streptophyta</taxon>
        <taxon>Embryophyta</taxon>
        <taxon>Tracheophyta</taxon>
        <taxon>Spermatophyta</taxon>
        <taxon>Magnoliopsida</taxon>
        <taxon>eudicotyledons</taxon>
        <taxon>Gunneridae</taxon>
        <taxon>Pentapetalae</taxon>
        <taxon>asterids</taxon>
        <taxon>campanulids</taxon>
        <taxon>Apiales</taxon>
        <taxon>Apiaceae</taxon>
        <taxon>Apioideae</taxon>
        <taxon>apioid superclade</taxon>
        <taxon>Tordylieae</taxon>
        <taxon>Tordyliinae</taxon>
        <taxon>Heracleum</taxon>
    </lineage>
</organism>
<proteinExistence type="predicted"/>
<dbReference type="GO" id="GO:0016020">
    <property type="term" value="C:membrane"/>
    <property type="evidence" value="ECO:0007669"/>
    <property type="project" value="UniProtKB-SubCell"/>
</dbReference>
<dbReference type="PANTHER" id="PTHR45651">
    <property type="entry name" value="CYCLIC NUCLEOTIDE-GATED ION CHANNEL 15-RELATED-RELATED"/>
    <property type="match status" value="1"/>
</dbReference>
<protein>
    <submittedName>
        <fullName evidence="3">Uncharacterized protein</fullName>
    </submittedName>
</protein>
<accession>A0AAD8I903</accession>
<dbReference type="EMBL" id="JAUIZM010000006">
    <property type="protein sequence ID" value="KAK1381035.1"/>
    <property type="molecule type" value="Genomic_DNA"/>
</dbReference>
<keyword evidence="2" id="KW-0812">Transmembrane</keyword>
<dbReference type="PANTHER" id="PTHR45651:SF11">
    <property type="entry name" value="CYCLIC NUCLEOTIDE-GATED ION CHANNEL 20, CHLOROPLASTIC-RELATED"/>
    <property type="match status" value="1"/>
</dbReference>
<keyword evidence="1" id="KW-0407">Ion channel</keyword>
<keyword evidence="1" id="KW-0406">Ion transport</keyword>
<keyword evidence="2" id="KW-0472">Membrane</keyword>
<feature type="transmembrane region" description="Helical" evidence="2">
    <location>
        <begin position="46"/>
        <end position="68"/>
    </location>
</feature>
<sequence length="134" mass="15304">MPVEVLRASLPHTNDRQRKLLLDFDKWSVPGFQQISTLDGNQTPDLFVVEVLFTMFITATGLLFLQALGRRSLQKSVRGLHVEQWMSHRQLLEELKRQIRESEGYNWLATGGDVCGEELVTLCGRIRIPAQKIA</sequence>
<dbReference type="Proteomes" id="UP001237642">
    <property type="component" value="Unassembled WGS sequence"/>
</dbReference>
<dbReference type="GO" id="GO:0034220">
    <property type="term" value="P:monoatomic ion transmembrane transport"/>
    <property type="evidence" value="ECO:0007669"/>
    <property type="project" value="UniProtKB-KW"/>
</dbReference>
<evidence type="ECO:0000313" key="4">
    <source>
        <dbReference type="Proteomes" id="UP001237642"/>
    </source>
</evidence>
<name>A0AAD8I903_9APIA</name>
<dbReference type="AlphaFoldDB" id="A0AAD8I903"/>
<evidence type="ECO:0000256" key="2">
    <source>
        <dbReference type="SAM" id="Phobius"/>
    </source>
</evidence>
<gene>
    <name evidence="3" type="ORF">POM88_027779</name>
</gene>
<keyword evidence="1" id="KW-0813">Transport</keyword>
<keyword evidence="2" id="KW-1133">Transmembrane helix</keyword>
<keyword evidence="4" id="KW-1185">Reference proteome</keyword>